<dbReference type="InParanoid" id="B0XBZ2"/>
<dbReference type="Proteomes" id="UP000002320">
    <property type="component" value="Unassembled WGS sequence"/>
</dbReference>
<reference evidence="2" key="2">
    <citation type="submission" date="2021-02" db="UniProtKB">
        <authorList>
            <consortium name="EnsemblMetazoa"/>
        </authorList>
    </citation>
    <scope>IDENTIFICATION</scope>
    <source>
        <strain evidence="2">JHB</strain>
    </source>
</reference>
<keyword evidence="3" id="KW-1185">Reference proteome</keyword>
<protein>
    <submittedName>
        <fullName evidence="1 2">FAD oxidoreductase</fullName>
    </submittedName>
</protein>
<evidence type="ECO:0000313" key="3">
    <source>
        <dbReference type="Proteomes" id="UP000002320"/>
    </source>
</evidence>
<dbReference type="InterPro" id="IPR036188">
    <property type="entry name" value="FAD/NAD-bd_sf"/>
</dbReference>
<dbReference type="EnsemblMetazoa" id="CPIJ016820-RA">
    <property type="protein sequence ID" value="CPIJ016820-PA"/>
    <property type="gene ID" value="CPIJ016820"/>
</dbReference>
<dbReference type="VEuPathDB" id="VectorBase:CQUJHB005081"/>
<sequence>MKILGNGMKRVKNFILPKRESVESVDNYLKRYRREAYQSHCDLLVIGEGCVGALIAYWLKKRARKWLNVIVVKKDATYQGVSTCLAVGPPSIVLLSEKPIPDDAALLLNQRKLHLEQFAVLVISTFFDGLFARDCRDRGRPEEFLVRCFGSQDVEATFRNLRSMTTMNHTQTNLTFKEIGEKLRRAHMLHQIQHRNRIKFRFPGYTGPTNVSVLPTLPTDAEIKAALTSAEGRASEVLGKLGLLQAEQSFEFSVHALGDRNWEDLIVSDSESDTEDHEDHEPGQEVYEAKHLFSNFSGQIALPNSTSDKHIYLIRDDHGKVFHVKKSSVVWMLTASKVQEKARMIRYKHPMPN</sequence>
<dbReference type="VEuPathDB" id="VectorBase:CPIJ016820"/>
<evidence type="ECO:0000313" key="1">
    <source>
        <dbReference type="EMBL" id="EDS44555.1"/>
    </source>
</evidence>
<dbReference type="VEuPathDB" id="VectorBase:CQUJHB009357"/>
<dbReference type="SUPFAM" id="SSF51905">
    <property type="entry name" value="FAD/NAD(P)-binding domain"/>
    <property type="match status" value="1"/>
</dbReference>
<dbReference type="EMBL" id="DS232663">
    <property type="protein sequence ID" value="EDS44555.1"/>
    <property type="molecule type" value="Genomic_DNA"/>
</dbReference>
<proteinExistence type="predicted"/>
<name>B0XBZ2_CULQU</name>
<dbReference type="Gene3D" id="3.50.50.60">
    <property type="entry name" value="FAD/NAD(P)-binding domain"/>
    <property type="match status" value="1"/>
</dbReference>
<dbReference type="HOGENOM" id="CLU_785850_0_0_1"/>
<accession>B0XBZ2</accession>
<dbReference type="KEGG" id="cqu:CpipJ_CPIJ016820"/>
<dbReference type="OrthoDB" id="424974at2759"/>
<gene>
    <name evidence="2" type="primary">6050581</name>
    <name evidence="1" type="ORF">CpipJ_CPIJ016820</name>
</gene>
<dbReference type="AlphaFoldDB" id="B0XBZ2"/>
<reference evidence="1" key="1">
    <citation type="submission" date="2007-03" db="EMBL/GenBank/DDBJ databases">
        <title>Annotation of Culex pipiens quinquefasciatus.</title>
        <authorList>
            <consortium name="The Broad Institute Genome Sequencing Platform"/>
            <person name="Atkinson P.W."/>
            <person name="Hemingway J."/>
            <person name="Christensen B.M."/>
            <person name="Higgs S."/>
            <person name="Kodira C."/>
            <person name="Hannick L."/>
            <person name="Megy K."/>
            <person name="O'Leary S."/>
            <person name="Pearson M."/>
            <person name="Haas B.J."/>
            <person name="Mauceli E."/>
            <person name="Wortman J.R."/>
            <person name="Lee N.H."/>
            <person name="Guigo R."/>
            <person name="Stanke M."/>
            <person name="Alvarado L."/>
            <person name="Amedeo P."/>
            <person name="Antoine C.H."/>
            <person name="Arensburger P."/>
            <person name="Bidwell S.L."/>
            <person name="Crawford M."/>
            <person name="Camaro F."/>
            <person name="Devon K."/>
            <person name="Engels R."/>
            <person name="Hammond M."/>
            <person name="Howarth C."/>
            <person name="Koehrsen M."/>
            <person name="Lawson D."/>
            <person name="Montgomery P."/>
            <person name="Nene V."/>
            <person name="Nusbaum C."/>
            <person name="Puiu D."/>
            <person name="Romero-Severson J."/>
            <person name="Severson D.W."/>
            <person name="Shumway M."/>
            <person name="Sisk P."/>
            <person name="Stolte C."/>
            <person name="Zeng Q."/>
            <person name="Eisenstadt E."/>
            <person name="Fraser-Liggett C."/>
            <person name="Strausberg R."/>
            <person name="Galagan J."/>
            <person name="Birren B."/>
            <person name="Collins F.H."/>
        </authorList>
    </citation>
    <scope>NUCLEOTIDE SEQUENCE [LARGE SCALE GENOMIC DNA]</scope>
    <source>
        <strain evidence="1">JHB</strain>
    </source>
</reference>
<organism>
    <name type="scientific">Culex quinquefasciatus</name>
    <name type="common">Southern house mosquito</name>
    <name type="synonym">Culex pungens</name>
    <dbReference type="NCBI Taxonomy" id="7176"/>
    <lineage>
        <taxon>Eukaryota</taxon>
        <taxon>Metazoa</taxon>
        <taxon>Ecdysozoa</taxon>
        <taxon>Arthropoda</taxon>
        <taxon>Hexapoda</taxon>
        <taxon>Insecta</taxon>
        <taxon>Pterygota</taxon>
        <taxon>Neoptera</taxon>
        <taxon>Endopterygota</taxon>
        <taxon>Diptera</taxon>
        <taxon>Nematocera</taxon>
        <taxon>Culicoidea</taxon>
        <taxon>Culicidae</taxon>
        <taxon>Culicinae</taxon>
        <taxon>Culicini</taxon>
        <taxon>Culex</taxon>
        <taxon>Culex</taxon>
    </lineage>
</organism>
<dbReference type="eggNOG" id="KOG2853">
    <property type="taxonomic scope" value="Eukaryota"/>
</dbReference>
<dbReference type="STRING" id="7176.B0XBZ2"/>
<evidence type="ECO:0000313" key="2">
    <source>
        <dbReference type="EnsemblMetazoa" id="CPIJ016820-PA"/>
    </source>
</evidence>